<dbReference type="NCBIfam" id="TIGR03287">
    <property type="entry name" value="methan_mark_16"/>
    <property type="match status" value="1"/>
</dbReference>
<dbReference type="Pfam" id="PF01837">
    <property type="entry name" value="HcyBio"/>
    <property type="match status" value="1"/>
</dbReference>
<keyword evidence="5" id="KW-1185">Reference proteome</keyword>
<dbReference type="Gene3D" id="3.30.70.20">
    <property type="match status" value="1"/>
</dbReference>
<reference evidence="3" key="2">
    <citation type="submission" date="2014-09" db="EMBL/GenBank/DDBJ databases">
        <authorList>
            <person name="Bishop-Lilly K.A."/>
            <person name="Broomall S.M."/>
            <person name="Chain P.S."/>
            <person name="Chertkov O."/>
            <person name="Coyne S.R."/>
            <person name="Daligault H.E."/>
            <person name="Davenport K.W."/>
            <person name="Erkkila T."/>
            <person name="Frey K.G."/>
            <person name="Gibbons H.S."/>
            <person name="Gu W."/>
            <person name="Jaissle J."/>
            <person name="Johnson S.L."/>
            <person name="Koroleva G.I."/>
            <person name="Ladner J.T."/>
            <person name="Lo C.-C."/>
            <person name="Minogue T.D."/>
            <person name="Munk C."/>
            <person name="Palacios G.F."/>
            <person name="Redden C.L."/>
            <person name="Rosenzweig C.N."/>
            <person name="Scholz M.B."/>
            <person name="Teshima H."/>
            <person name="Xu Y."/>
        </authorList>
    </citation>
    <scope>NUCLEOTIDE SEQUENCE</scope>
    <source>
        <strain evidence="3">Mb9</strain>
    </source>
</reference>
<dbReference type="InterPro" id="IPR017677">
    <property type="entry name" value="Methan_mark_16"/>
</dbReference>
<organism evidence="2 4">
    <name type="scientific">Methanobacterium formicicum</name>
    <dbReference type="NCBI Taxonomy" id="2162"/>
    <lineage>
        <taxon>Archaea</taxon>
        <taxon>Methanobacteriati</taxon>
        <taxon>Methanobacteriota</taxon>
        <taxon>Methanomada group</taxon>
        <taxon>Methanobacteria</taxon>
        <taxon>Methanobacteriales</taxon>
        <taxon>Methanobacteriaceae</taxon>
        <taxon>Methanobacterium</taxon>
    </lineage>
</organism>
<accession>A0A089ZEW6</accession>
<dbReference type="OrthoDB" id="53379at2157"/>
<evidence type="ECO:0000313" key="5">
    <source>
        <dbReference type="Proteomes" id="UP000062768"/>
    </source>
</evidence>
<dbReference type="AlphaFoldDB" id="A0A089ZEW6"/>
<evidence type="ECO:0000259" key="1">
    <source>
        <dbReference type="PROSITE" id="PS51379"/>
    </source>
</evidence>
<reference evidence="2" key="1">
    <citation type="submission" date="2013-12" db="EMBL/GenBank/DDBJ databases">
        <title>The complete genome sequence of Methanobacterium sp. BRM9.</title>
        <authorList>
            <consortium name="Pastoral Greenhouse Gas Research Consortium"/>
            <person name="Kelly W.J."/>
            <person name="Leahy S.C."/>
            <person name="Perry R."/>
            <person name="Li D."/>
            <person name="Altermann E."/>
            <person name="Lambie S.C."/>
            <person name="Attwood G.T."/>
        </authorList>
    </citation>
    <scope>NUCLEOTIDE SEQUENCE [LARGE SCALE GENOMIC DNA]</scope>
    <source>
        <strain evidence="2">BRM9</strain>
    </source>
</reference>
<dbReference type="PROSITE" id="PS51379">
    <property type="entry name" value="4FE4S_FER_2"/>
    <property type="match status" value="2"/>
</dbReference>
<dbReference type="SUPFAM" id="SSF54862">
    <property type="entry name" value="4Fe-4S ferredoxins"/>
    <property type="match status" value="1"/>
</dbReference>
<dbReference type="EMBL" id="LN734822">
    <property type="protein sequence ID" value="CEL24184.1"/>
    <property type="molecule type" value="Genomic_DNA"/>
</dbReference>
<name>A0A089ZEW6_METFO</name>
<sequence length="417" mass="46174">MKKTIQDINQKIKAGKAIVLTAEEVTRLVMAGEEPTAQDVDVITTGTCGIMSGTAALFHIPVAEPGSFKKARKITLNGVPGFPGPCPNEWLGSVDLMVYGTSHSITDPQYGGGFLFKDLLRGEEIEIEVEDVEGNTIKSTASLDDFGTAQMIGTRFAFKNYTAFTNPGEDSVSSIFNAINMEGPFKGISFSGCGELNPLQNDPQLNSMHKGDRLLINNGEGLFIDTGTRSTPEKPNMMITADMKDMDPHYLGGFRTGAGPEVYNSVATAIPILDEEILQRTFIKNEDIILPIADVRGRHSVLSQTNYGVWRDVDERPTYEREMCQKCSTCLVEERCPTHAFQDQELNRVRCFGCGMCAYSCPFGTFQMKRGNVTMDWEGQEKELEVCCRQSDIKRAREIARELKTRIEKGTFLLNPL</sequence>
<dbReference type="GeneID" id="26738794"/>
<feature type="domain" description="4Fe-4S ferredoxin-type" evidence="1">
    <location>
        <begin position="342"/>
        <end position="371"/>
    </location>
</feature>
<evidence type="ECO:0000313" key="2">
    <source>
        <dbReference type="EMBL" id="AIS32627.1"/>
    </source>
</evidence>
<dbReference type="InterPro" id="IPR017900">
    <property type="entry name" value="4Fe4S_Fe_S_CS"/>
</dbReference>
<dbReference type="RefSeq" id="WP_048085537.1">
    <property type="nucleotide sequence ID" value="NZ_CP006933.1"/>
</dbReference>
<dbReference type="Proteomes" id="UP000029661">
    <property type="component" value="Chromosome"/>
</dbReference>
<dbReference type="GO" id="GO:0016491">
    <property type="term" value="F:oxidoreductase activity"/>
    <property type="evidence" value="ECO:0007669"/>
    <property type="project" value="UniProtKB-ARBA"/>
</dbReference>
<evidence type="ECO:0000313" key="4">
    <source>
        <dbReference type="Proteomes" id="UP000029661"/>
    </source>
</evidence>
<dbReference type="PATRIC" id="fig|2162.10.peg.559"/>
<dbReference type="InterPro" id="IPR017896">
    <property type="entry name" value="4Fe4S_Fe-S-bd"/>
</dbReference>
<feature type="domain" description="4Fe-4S ferredoxin-type" evidence="1">
    <location>
        <begin position="315"/>
        <end position="341"/>
    </location>
</feature>
<evidence type="ECO:0000313" key="3">
    <source>
        <dbReference type="EMBL" id="CEL24184.1"/>
    </source>
</evidence>
<protein>
    <submittedName>
        <fullName evidence="2">Methanogenesis marker protein 16</fullName>
    </submittedName>
</protein>
<dbReference type="Proteomes" id="UP000062768">
    <property type="component" value="Chromosome I"/>
</dbReference>
<dbReference type="PROSITE" id="PS00198">
    <property type="entry name" value="4FE4S_FER_1"/>
    <property type="match status" value="1"/>
</dbReference>
<dbReference type="EMBL" id="CP006933">
    <property type="protein sequence ID" value="AIS32627.1"/>
    <property type="molecule type" value="Genomic_DNA"/>
</dbReference>
<gene>
    <name evidence="2" type="ORF">BRM9_1819</name>
    <name evidence="3" type="ORF">MB9_0537</name>
</gene>
<dbReference type="InterPro" id="IPR002708">
    <property type="entry name" value="HcyBio"/>
</dbReference>
<proteinExistence type="predicted"/>
<dbReference type="KEGG" id="mfc:BRM9_1819"/>
<dbReference type="STRING" id="2162.BRM9_1819"/>